<dbReference type="SUPFAM" id="SSF57997">
    <property type="entry name" value="Tropomyosin"/>
    <property type="match status" value="1"/>
</dbReference>
<evidence type="ECO:0000256" key="4">
    <source>
        <dbReference type="SAM" id="SignalP"/>
    </source>
</evidence>
<dbReference type="GO" id="GO:0004222">
    <property type="term" value="F:metalloendopeptidase activity"/>
    <property type="evidence" value="ECO:0007669"/>
    <property type="project" value="TreeGrafter"/>
</dbReference>
<evidence type="ECO:0000259" key="6">
    <source>
        <dbReference type="Pfam" id="PF24568"/>
    </source>
</evidence>
<dbReference type="SUPFAM" id="SSF51261">
    <property type="entry name" value="Duplicated hybrid motif"/>
    <property type="match status" value="1"/>
</dbReference>
<feature type="region of interest" description="Disordered" evidence="3">
    <location>
        <begin position="295"/>
        <end position="318"/>
    </location>
</feature>
<dbReference type="Pfam" id="PF24568">
    <property type="entry name" value="CC_PcsB"/>
    <property type="match status" value="1"/>
</dbReference>
<dbReference type="InterPro" id="IPR016047">
    <property type="entry name" value="M23ase_b-sheet_dom"/>
</dbReference>
<sequence>MTDKMKKKILSLVLCCVLISGLNSVQAFAASSDSLQNQIDANKDKIDDLQDQKNQIQNTKNQENDKLKSIQDQLDKKSLELQQSQGKVDEYQGKINTLQGKINSVQSDINKTSKDIESVEKDIEKKEQEEAEKRELLGMRLRAAYKTNIGEQILGVILGSDNLTDFMQKMTVITTIMQKDNELITEVKKVQEDLKSKQKDLSSKKSELDKQKSDVVAQQSQLKSAQQSLMQQRDDNKQKYDELSSLRNQQNSIISSLSDTEKKIAAKVADLEEDNESLQKQLDSTFNSINNEKADDGVASNGQAFNKPASGPITDDYGPRTNPVTGLKGFHTGVDIGAPLGAPIKASKSGTVVRVELNSIYGHMVIIDHGNGYQTMYGHMKIVYVQVGQKVTQSTVIALVGSEGRSTGPHVHFEIRVNGQAKNPHDYVSGL</sequence>
<feature type="signal peptide" evidence="4">
    <location>
        <begin position="1"/>
        <end position="29"/>
    </location>
</feature>
<evidence type="ECO:0000259" key="5">
    <source>
        <dbReference type="Pfam" id="PF01551"/>
    </source>
</evidence>
<gene>
    <name evidence="7" type="ORF">C1I91_22205</name>
</gene>
<dbReference type="EMBL" id="CP025746">
    <property type="protein sequence ID" value="QAA34122.1"/>
    <property type="molecule type" value="Genomic_DNA"/>
</dbReference>
<feature type="chain" id="PRO_5018705704" evidence="4">
    <location>
        <begin position="30"/>
        <end position="431"/>
    </location>
</feature>
<feature type="coiled-coil region" evidence="2">
    <location>
        <begin position="32"/>
        <end position="136"/>
    </location>
</feature>
<dbReference type="InterPro" id="IPR050570">
    <property type="entry name" value="Cell_wall_metabolism_enzyme"/>
</dbReference>
<dbReference type="Pfam" id="PF01551">
    <property type="entry name" value="Peptidase_M23"/>
    <property type="match status" value="1"/>
</dbReference>
<reference evidence="7 8" key="1">
    <citation type="submission" date="2018-01" db="EMBL/GenBank/DDBJ databases">
        <title>Genome Sequencing and Assembly of Anaerobacter polyendosporus strain CT4.</title>
        <authorList>
            <person name="Tachaapaikoon C."/>
            <person name="Sutheeworapong S."/>
            <person name="Jenjaroenpun P."/>
            <person name="Wongsurawat T."/>
            <person name="Nookeaw I."/>
            <person name="Cheawchanlertfa P."/>
            <person name="Kosugi A."/>
            <person name="Cheevadhanarak S."/>
            <person name="Ratanakhanokchai K."/>
        </authorList>
    </citation>
    <scope>NUCLEOTIDE SEQUENCE [LARGE SCALE GENOMIC DNA]</scope>
    <source>
        <strain evidence="7 8">CT4</strain>
    </source>
</reference>
<dbReference type="OrthoDB" id="9809488at2"/>
<dbReference type="InterPro" id="IPR011055">
    <property type="entry name" value="Dup_hybrid_motif"/>
</dbReference>
<dbReference type="Proteomes" id="UP000286268">
    <property type="component" value="Chromosome"/>
</dbReference>
<keyword evidence="8" id="KW-1185">Reference proteome</keyword>
<dbReference type="Gene3D" id="2.70.70.10">
    <property type="entry name" value="Glucose Permease (Domain IIA)"/>
    <property type="match status" value="1"/>
</dbReference>
<feature type="compositionally biased region" description="Low complexity" evidence="3">
    <location>
        <begin position="222"/>
        <end position="231"/>
    </location>
</feature>
<name>A0A3R5QWU2_9CLOT</name>
<keyword evidence="1 4" id="KW-0732">Signal</keyword>
<protein>
    <submittedName>
        <fullName evidence="7">Uncharacterized protein</fullName>
    </submittedName>
</protein>
<keyword evidence="2" id="KW-0175">Coiled coil</keyword>
<evidence type="ECO:0000313" key="7">
    <source>
        <dbReference type="EMBL" id="QAA34122.1"/>
    </source>
</evidence>
<feature type="domain" description="Peptidoglycan hydrolase PcsB coiled-coil" evidence="6">
    <location>
        <begin position="123"/>
        <end position="197"/>
    </location>
</feature>
<feature type="compositionally biased region" description="Basic and acidic residues" evidence="3">
    <location>
        <begin position="232"/>
        <end position="242"/>
    </location>
</feature>
<evidence type="ECO:0000256" key="1">
    <source>
        <dbReference type="ARBA" id="ARBA00022729"/>
    </source>
</evidence>
<dbReference type="Gene3D" id="6.10.250.3150">
    <property type="match status" value="1"/>
</dbReference>
<dbReference type="CDD" id="cd12797">
    <property type="entry name" value="M23_peptidase"/>
    <property type="match status" value="1"/>
</dbReference>
<accession>A0A3R5QWU2</accession>
<dbReference type="KEGG" id="cmah:C1I91_22205"/>
<feature type="region of interest" description="Disordered" evidence="3">
    <location>
        <begin position="222"/>
        <end position="242"/>
    </location>
</feature>
<proteinExistence type="predicted"/>
<organism evidence="7 8">
    <name type="scientific">Clostridium manihotivorum</name>
    <dbReference type="NCBI Taxonomy" id="2320868"/>
    <lineage>
        <taxon>Bacteria</taxon>
        <taxon>Bacillati</taxon>
        <taxon>Bacillota</taxon>
        <taxon>Clostridia</taxon>
        <taxon>Eubacteriales</taxon>
        <taxon>Clostridiaceae</taxon>
        <taxon>Clostridium</taxon>
    </lineage>
</organism>
<feature type="domain" description="M23ase beta-sheet core" evidence="5">
    <location>
        <begin position="330"/>
        <end position="424"/>
    </location>
</feature>
<evidence type="ECO:0000256" key="2">
    <source>
        <dbReference type="SAM" id="Coils"/>
    </source>
</evidence>
<dbReference type="InterPro" id="IPR057309">
    <property type="entry name" value="PcsB_CC"/>
</dbReference>
<dbReference type="AlphaFoldDB" id="A0A3R5QWU2"/>
<dbReference type="PANTHER" id="PTHR21666">
    <property type="entry name" value="PEPTIDASE-RELATED"/>
    <property type="match status" value="1"/>
</dbReference>
<evidence type="ECO:0000313" key="8">
    <source>
        <dbReference type="Proteomes" id="UP000286268"/>
    </source>
</evidence>
<dbReference type="PANTHER" id="PTHR21666:SF270">
    <property type="entry name" value="MUREIN HYDROLASE ACTIVATOR ENVC"/>
    <property type="match status" value="1"/>
</dbReference>
<evidence type="ECO:0000256" key="3">
    <source>
        <dbReference type="SAM" id="MobiDB-lite"/>
    </source>
</evidence>